<evidence type="ECO:0000313" key="18">
    <source>
        <dbReference type="EMBL" id="JAC63461.1"/>
    </source>
</evidence>
<comment type="similarity">
    <text evidence="2">Belongs to the glycosyltransferase 29 family.</text>
</comment>
<organism evidence="18">
    <name type="scientific">Tetraselmis sp. GSL018</name>
    <dbReference type="NCBI Taxonomy" id="582737"/>
    <lineage>
        <taxon>Eukaryota</taxon>
        <taxon>Viridiplantae</taxon>
        <taxon>Chlorophyta</taxon>
        <taxon>core chlorophytes</taxon>
        <taxon>Chlorodendrophyceae</taxon>
        <taxon>Chlorodendrales</taxon>
        <taxon>Chlorodendraceae</taxon>
        <taxon>Tetraselmis</taxon>
    </lineage>
</organism>
<evidence type="ECO:0000256" key="16">
    <source>
        <dbReference type="ARBA" id="ARBA00034249"/>
    </source>
</evidence>
<feature type="non-terminal residue" evidence="18">
    <location>
        <position position="1"/>
    </location>
</feature>
<keyword evidence="5 18" id="KW-0808">Transferase</keyword>
<dbReference type="InterPro" id="IPR001675">
    <property type="entry name" value="Glyco_trans_29"/>
</dbReference>
<protein>
    <recommendedName>
        <fullName evidence="3">Beta-galactoside alpha-2,6-sialyltransferase 2</fullName>
        <ecNumber evidence="17">2.4.3.1</ecNumber>
    </recommendedName>
    <alternativeName>
        <fullName evidence="14">CMP-N-acetylneuraminate-beta-galactosamide-alpha-2,6-sialyltransferase 2</fullName>
    </alternativeName>
    <alternativeName>
        <fullName evidence="13">ST6Gal II</fullName>
    </alternativeName>
    <alternativeName>
        <fullName evidence="15">Sialyltransferase 2</fullName>
    </alternativeName>
</protein>
<evidence type="ECO:0000256" key="2">
    <source>
        <dbReference type="ARBA" id="ARBA00006003"/>
    </source>
</evidence>
<gene>
    <name evidence="18" type="ORF">TSPGSL018_20613</name>
</gene>
<dbReference type="EC" id="2.4.3.1" evidence="17"/>
<keyword evidence="7" id="KW-0735">Signal-anchor</keyword>
<evidence type="ECO:0000256" key="7">
    <source>
        <dbReference type="ARBA" id="ARBA00022968"/>
    </source>
</evidence>
<evidence type="ECO:0000256" key="17">
    <source>
        <dbReference type="ARBA" id="ARBA00034329"/>
    </source>
</evidence>
<evidence type="ECO:0000256" key="5">
    <source>
        <dbReference type="ARBA" id="ARBA00022679"/>
    </source>
</evidence>
<dbReference type="Gene3D" id="3.90.1480.20">
    <property type="entry name" value="Glycosyl transferase family 29"/>
    <property type="match status" value="1"/>
</dbReference>
<evidence type="ECO:0000256" key="15">
    <source>
        <dbReference type="ARBA" id="ARBA00032076"/>
    </source>
</evidence>
<keyword evidence="4 18" id="KW-0328">Glycosyltransferase</keyword>
<sequence>GAEIDSHDMVFRFNSAPTRGFAAFCGNRTTHRITNSRNFAYREYPSEIVMQHMRSPANVEALVRLRRNHPTTRFYGIHTDFINYIDESLDFLPTSGLFGIMIAIHKCASIDIYGFQIHARHGAAYHYYNQRDKPANVERDGVEFDVIKAMADAEMFRF</sequence>
<keyword evidence="9" id="KW-0333">Golgi apparatus</keyword>
<evidence type="ECO:0000256" key="3">
    <source>
        <dbReference type="ARBA" id="ARBA00020782"/>
    </source>
</evidence>
<dbReference type="GO" id="GO:0097503">
    <property type="term" value="P:sialylation"/>
    <property type="evidence" value="ECO:0007669"/>
    <property type="project" value="TreeGrafter"/>
</dbReference>
<keyword evidence="11" id="KW-1015">Disulfide bond</keyword>
<evidence type="ECO:0000256" key="11">
    <source>
        <dbReference type="ARBA" id="ARBA00023157"/>
    </source>
</evidence>
<name>A0A061QYS7_9CHLO</name>
<keyword evidence="10" id="KW-0472">Membrane</keyword>
<feature type="non-terminal residue" evidence="18">
    <location>
        <position position="158"/>
    </location>
</feature>
<dbReference type="GO" id="GO:0003835">
    <property type="term" value="F:beta-galactoside alpha-2,6-sialyltransferase activity"/>
    <property type="evidence" value="ECO:0007669"/>
    <property type="project" value="UniProtKB-EC"/>
</dbReference>
<keyword evidence="8" id="KW-1133">Transmembrane helix</keyword>
<reference evidence="18" key="1">
    <citation type="submission" date="2014-05" db="EMBL/GenBank/DDBJ databases">
        <title>The transcriptome of the halophilic microalga Tetraselmis sp. GSL018 isolated from the Great Salt Lake, Utah.</title>
        <authorList>
            <person name="Jinkerson R.E."/>
            <person name="D'Adamo S."/>
            <person name="Posewitz M.C."/>
        </authorList>
    </citation>
    <scope>NUCLEOTIDE SEQUENCE</scope>
    <source>
        <strain evidence="18">GSL018</strain>
    </source>
</reference>
<evidence type="ECO:0000256" key="1">
    <source>
        <dbReference type="ARBA" id="ARBA00004447"/>
    </source>
</evidence>
<evidence type="ECO:0000256" key="4">
    <source>
        <dbReference type="ARBA" id="ARBA00022676"/>
    </source>
</evidence>
<dbReference type="Pfam" id="PF00777">
    <property type="entry name" value="Glyco_transf_29"/>
    <property type="match status" value="2"/>
</dbReference>
<dbReference type="InterPro" id="IPR038578">
    <property type="entry name" value="GT29-like_sf"/>
</dbReference>
<evidence type="ECO:0000256" key="6">
    <source>
        <dbReference type="ARBA" id="ARBA00022692"/>
    </source>
</evidence>
<dbReference type="AlphaFoldDB" id="A0A061QYS7"/>
<evidence type="ECO:0000256" key="9">
    <source>
        <dbReference type="ARBA" id="ARBA00023034"/>
    </source>
</evidence>
<accession>A0A061QYS7</accession>
<evidence type="ECO:0000256" key="10">
    <source>
        <dbReference type="ARBA" id="ARBA00023136"/>
    </source>
</evidence>
<comment type="subcellular location">
    <subcellularLocation>
        <location evidence="1">Golgi apparatus</location>
        <location evidence="1">Golgi stack membrane</location>
        <topology evidence="1">Single-pass type II membrane protein</topology>
    </subcellularLocation>
</comment>
<keyword evidence="12" id="KW-0325">Glycoprotein</keyword>
<evidence type="ECO:0000256" key="12">
    <source>
        <dbReference type="ARBA" id="ARBA00023180"/>
    </source>
</evidence>
<dbReference type="PANTHER" id="PTHR46059">
    <property type="entry name" value="BETA-GALACTOSIDE ALPHA-2,6-SIALYLTRANSFERASE"/>
    <property type="match status" value="1"/>
</dbReference>
<dbReference type="GO" id="GO:0032580">
    <property type="term" value="C:Golgi cisterna membrane"/>
    <property type="evidence" value="ECO:0007669"/>
    <property type="project" value="UniProtKB-SubCell"/>
</dbReference>
<dbReference type="EMBL" id="GBEZ01023426">
    <property type="protein sequence ID" value="JAC63461.1"/>
    <property type="molecule type" value="Transcribed_RNA"/>
</dbReference>
<evidence type="ECO:0000256" key="13">
    <source>
        <dbReference type="ARBA" id="ARBA00030410"/>
    </source>
</evidence>
<evidence type="ECO:0000256" key="14">
    <source>
        <dbReference type="ARBA" id="ARBA00030509"/>
    </source>
</evidence>
<comment type="catalytic activity">
    <reaction evidence="16">
        <text>a beta-D-galactoside + CMP-N-acetyl-beta-neuraminate = an N-acetyl-alpha-neuraminyl-(2-&gt;6)-beta-D-galactosyl derivative + CMP + H(+)</text>
        <dbReference type="Rhea" id="RHEA:52104"/>
        <dbReference type="ChEBI" id="CHEBI:15378"/>
        <dbReference type="ChEBI" id="CHEBI:28034"/>
        <dbReference type="ChEBI" id="CHEBI:57812"/>
        <dbReference type="ChEBI" id="CHEBI:60377"/>
        <dbReference type="ChEBI" id="CHEBI:136398"/>
        <dbReference type="EC" id="2.4.3.1"/>
    </reaction>
</comment>
<proteinExistence type="inferred from homology"/>
<dbReference type="PANTHER" id="PTHR46059:SF3">
    <property type="entry name" value="BETA-GALACTOSIDE ALPHA-2,6-SIALYLTRANSFERASE 2"/>
    <property type="match status" value="1"/>
</dbReference>
<evidence type="ECO:0000256" key="8">
    <source>
        <dbReference type="ARBA" id="ARBA00022989"/>
    </source>
</evidence>
<keyword evidence="6" id="KW-0812">Transmembrane</keyword>